<keyword evidence="1" id="KW-0472">Membrane</keyword>
<dbReference type="Pfam" id="PF04143">
    <property type="entry name" value="Sulf_transp"/>
    <property type="match status" value="1"/>
</dbReference>
<proteinExistence type="predicted"/>
<organism evidence="2 3">
    <name type="scientific">Azospirillum rugosum</name>
    <dbReference type="NCBI Taxonomy" id="416170"/>
    <lineage>
        <taxon>Bacteria</taxon>
        <taxon>Pseudomonadati</taxon>
        <taxon>Pseudomonadota</taxon>
        <taxon>Alphaproteobacteria</taxon>
        <taxon>Rhodospirillales</taxon>
        <taxon>Azospirillaceae</taxon>
        <taxon>Azospirillum</taxon>
    </lineage>
</organism>
<dbReference type="RefSeq" id="WP_209767254.1">
    <property type="nucleotide sequence ID" value="NZ_JAGINP010000010.1"/>
</dbReference>
<accession>A0ABS4SL90</accession>
<name>A0ABS4SL90_9PROT</name>
<keyword evidence="1" id="KW-0812">Transmembrane</keyword>
<gene>
    <name evidence="2" type="ORF">J2851_003102</name>
</gene>
<feature type="transmembrane region" description="Helical" evidence="1">
    <location>
        <begin position="6"/>
        <end position="21"/>
    </location>
</feature>
<feature type="transmembrane region" description="Helical" evidence="1">
    <location>
        <begin position="152"/>
        <end position="172"/>
    </location>
</feature>
<evidence type="ECO:0000256" key="1">
    <source>
        <dbReference type="SAM" id="Phobius"/>
    </source>
</evidence>
<keyword evidence="3" id="KW-1185">Reference proteome</keyword>
<protein>
    <submittedName>
        <fullName evidence="2">Membrane protein YedE/YeeE</fullName>
    </submittedName>
</protein>
<feature type="transmembrane region" description="Helical" evidence="1">
    <location>
        <begin position="84"/>
        <end position="104"/>
    </location>
</feature>
<sequence>MSVLGAVGVGLLMGMVFGFALEKSRVFEPGMIIGQFQFRNFIMLKIFLTAVTTGLVVLAVLNGLDLVKLSPKATLFAADVGGGLLLGAGIALAGACPGTVAAQIGAGYRDAIGTLVGGIAGAALFIHVQPVLEPLILTGGPGKLRVDVALDMPYWVTALAFAVVWVVVLVALEKWRPWRVDLGADHDGLGVPPALGGGANVPDGQDPLAVGDFKIGLRRE</sequence>
<dbReference type="Proteomes" id="UP000781958">
    <property type="component" value="Unassembled WGS sequence"/>
</dbReference>
<dbReference type="EMBL" id="JAGINP010000010">
    <property type="protein sequence ID" value="MBP2293319.1"/>
    <property type="molecule type" value="Genomic_DNA"/>
</dbReference>
<keyword evidence="1" id="KW-1133">Transmembrane helix</keyword>
<feature type="transmembrane region" description="Helical" evidence="1">
    <location>
        <begin position="42"/>
        <end position="64"/>
    </location>
</feature>
<evidence type="ECO:0000313" key="2">
    <source>
        <dbReference type="EMBL" id="MBP2293319.1"/>
    </source>
</evidence>
<reference evidence="2 3" key="1">
    <citation type="submission" date="2021-03" db="EMBL/GenBank/DDBJ databases">
        <title>Genomic Encyclopedia of Type Strains, Phase III (KMG-III): the genomes of soil and plant-associated and newly described type strains.</title>
        <authorList>
            <person name="Whitman W."/>
        </authorList>
    </citation>
    <scope>NUCLEOTIDE SEQUENCE [LARGE SCALE GENOMIC DNA]</scope>
    <source>
        <strain evidence="2 3">IMMIB AFH-6</strain>
    </source>
</reference>
<feature type="transmembrane region" description="Helical" evidence="1">
    <location>
        <begin position="111"/>
        <end position="132"/>
    </location>
</feature>
<comment type="caution">
    <text evidence="2">The sequence shown here is derived from an EMBL/GenBank/DDBJ whole genome shotgun (WGS) entry which is preliminary data.</text>
</comment>
<dbReference type="InterPro" id="IPR007272">
    <property type="entry name" value="Sulf_transp_TsuA/YedE"/>
</dbReference>
<evidence type="ECO:0000313" key="3">
    <source>
        <dbReference type="Proteomes" id="UP000781958"/>
    </source>
</evidence>